<dbReference type="GO" id="GO:0004540">
    <property type="term" value="F:RNA nuclease activity"/>
    <property type="evidence" value="ECO:0007669"/>
    <property type="project" value="InterPro"/>
</dbReference>
<comment type="caution">
    <text evidence="6">The sequence shown here is derived from an EMBL/GenBank/DDBJ whole genome shotgun (WGS) entry which is preliminary data.</text>
</comment>
<evidence type="ECO:0000256" key="4">
    <source>
        <dbReference type="ARBA" id="ARBA00022741"/>
    </source>
</evidence>
<evidence type="ECO:0000256" key="1">
    <source>
        <dbReference type="ARBA" id="ARBA00022553"/>
    </source>
</evidence>
<protein>
    <recommendedName>
        <fullName evidence="7">DUF86 domain-containing protein</fullName>
    </recommendedName>
</protein>
<dbReference type="GO" id="GO:0000166">
    <property type="term" value="F:nucleotide binding"/>
    <property type="evidence" value="ECO:0007669"/>
    <property type="project" value="UniProtKB-KW"/>
</dbReference>
<dbReference type="PANTHER" id="PTHR34139:SF1">
    <property type="entry name" value="RNASE MJ1380-RELATED"/>
    <property type="match status" value="1"/>
</dbReference>
<reference evidence="6" key="1">
    <citation type="journal article" date="2014" name="Front. Microbiol.">
        <title>High frequency of phylogenetically diverse reductive dehalogenase-homologous genes in deep subseafloor sedimentary metagenomes.</title>
        <authorList>
            <person name="Kawai M."/>
            <person name="Futagami T."/>
            <person name="Toyoda A."/>
            <person name="Takaki Y."/>
            <person name="Nishi S."/>
            <person name="Hori S."/>
            <person name="Arai W."/>
            <person name="Tsubouchi T."/>
            <person name="Morono Y."/>
            <person name="Uchiyama I."/>
            <person name="Ito T."/>
            <person name="Fujiyama A."/>
            <person name="Inagaki F."/>
            <person name="Takami H."/>
        </authorList>
    </citation>
    <scope>NUCLEOTIDE SEQUENCE</scope>
    <source>
        <strain evidence="6">Expedition CK06-06</strain>
    </source>
</reference>
<dbReference type="Pfam" id="PF01934">
    <property type="entry name" value="HepT-like"/>
    <property type="match status" value="1"/>
</dbReference>
<dbReference type="GO" id="GO:0110001">
    <property type="term" value="C:toxin-antitoxin complex"/>
    <property type="evidence" value="ECO:0007669"/>
    <property type="project" value="InterPro"/>
</dbReference>
<name>X1ATH9_9ZZZZ</name>
<evidence type="ECO:0000256" key="5">
    <source>
        <dbReference type="ARBA" id="ARBA00022801"/>
    </source>
</evidence>
<dbReference type="PANTHER" id="PTHR34139">
    <property type="entry name" value="UPF0331 PROTEIN MJ0127"/>
    <property type="match status" value="1"/>
</dbReference>
<dbReference type="AlphaFoldDB" id="X1ATH9"/>
<evidence type="ECO:0000313" key="6">
    <source>
        <dbReference type="EMBL" id="GAG75578.1"/>
    </source>
</evidence>
<evidence type="ECO:0000256" key="3">
    <source>
        <dbReference type="ARBA" id="ARBA00022722"/>
    </source>
</evidence>
<evidence type="ECO:0000256" key="2">
    <source>
        <dbReference type="ARBA" id="ARBA00022649"/>
    </source>
</evidence>
<sequence>MPRDYKVYLKDILDSINSIEEYLLDHTFDSFITDRKTIDAVVRNLEVIGEATKNIPVHIR</sequence>
<dbReference type="GO" id="GO:0016787">
    <property type="term" value="F:hydrolase activity"/>
    <property type="evidence" value="ECO:0007669"/>
    <property type="project" value="UniProtKB-KW"/>
</dbReference>
<gene>
    <name evidence="6" type="ORF">S01H4_30721</name>
</gene>
<accession>X1ATH9</accession>
<keyword evidence="5" id="KW-0378">Hydrolase</keyword>
<proteinExistence type="predicted"/>
<keyword evidence="4" id="KW-0547">Nucleotide-binding</keyword>
<organism evidence="6">
    <name type="scientific">marine sediment metagenome</name>
    <dbReference type="NCBI Taxonomy" id="412755"/>
    <lineage>
        <taxon>unclassified sequences</taxon>
        <taxon>metagenomes</taxon>
        <taxon>ecological metagenomes</taxon>
    </lineage>
</organism>
<dbReference type="InterPro" id="IPR008201">
    <property type="entry name" value="HepT-like"/>
</dbReference>
<keyword evidence="1" id="KW-0597">Phosphoprotein</keyword>
<dbReference type="EMBL" id="BART01015883">
    <property type="protein sequence ID" value="GAG75578.1"/>
    <property type="molecule type" value="Genomic_DNA"/>
</dbReference>
<keyword evidence="3" id="KW-0540">Nuclease</keyword>
<evidence type="ECO:0008006" key="7">
    <source>
        <dbReference type="Google" id="ProtNLM"/>
    </source>
</evidence>
<keyword evidence="2" id="KW-1277">Toxin-antitoxin system</keyword>
<dbReference type="InterPro" id="IPR051813">
    <property type="entry name" value="HepT_RNase_toxin"/>
</dbReference>